<evidence type="ECO:0000313" key="3">
    <source>
        <dbReference type="Proteomes" id="UP000184603"/>
    </source>
</evidence>
<evidence type="ECO:0008006" key="4">
    <source>
        <dbReference type="Google" id="ProtNLM"/>
    </source>
</evidence>
<keyword evidence="1" id="KW-1133">Transmembrane helix</keyword>
<dbReference type="Proteomes" id="UP000184603">
    <property type="component" value="Unassembled WGS sequence"/>
</dbReference>
<sequence>MSSLETFAEILALSLIGVALLTLLLPFLAFILSMMGFPLGTKGQTLLTILDKYSPLNLFYKRRVARKANRIKTHYLRAEISDGSVSYNALVTNISEQGLCIKGLPEKFSSSRSFLSVIVHYQSEYYKLVVRPRWEQLQKNRSKVIGLEIAKAPDNWGKLILSY</sequence>
<proteinExistence type="predicted"/>
<keyword evidence="1" id="KW-0472">Membrane</keyword>
<keyword evidence="1" id="KW-0812">Transmembrane</keyword>
<dbReference type="EMBL" id="FRFE01000052">
    <property type="protein sequence ID" value="SHO53325.1"/>
    <property type="molecule type" value="Genomic_DNA"/>
</dbReference>
<accession>A0A1M7YL54</accession>
<gene>
    <name evidence="2" type="ORF">SAMN02745220_05059</name>
</gene>
<keyword evidence="3" id="KW-1185">Reference proteome</keyword>
<dbReference type="AlphaFoldDB" id="A0A1M7YL54"/>
<evidence type="ECO:0000313" key="2">
    <source>
        <dbReference type="EMBL" id="SHO53325.1"/>
    </source>
</evidence>
<evidence type="ECO:0000256" key="1">
    <source>
        <dbReference type="SAM" id="Phobius"/>
    </source>
</evidence>
<protein>
    <recommendedName>
        <fullName evidence="4">PilZ domain-containing protein</fullName>
    </recommendedName>
</protein>
<organism evidence="2 3">
    <name type="scientific">Desulfopila aestuarii DSM 18488</name>
    <dbReference type="NCBI Taxonomy" id="1121416"/>
    <lineage>
        <taxon>Bacteria</taxon>
        <taxon>Pseudomonadati</taxon>
        <taxon>Thermodesulfobacteriota</taxon>
        <taxon>Desulfobulbia</taxon>
        <taxon>Desulfobulbales</taxon>
        <taxon>Desulfocapsaceae</taxon>
        <taxon>Desulfopila</taxon>
    </lineage>
</organism>
<reference evidence="2 3" key="1">
    <citation type="submission" date="2016-12" db="EMBL/GenBank/DDBJ databases">
        <authorList>
            <person name="Song W.-J."/>
            <person name="Kurnit D.M."/>
        </authorList>
    </citation>
    <scope>NUCLEOTIDE SEQUENCE [LARGE SCALE GENOMIC DNA]</scope>
    <source>
        <strain evidence="2 3">DSM 18488</strain>
    </source>
</reference>
<feature type="transmembrane region" description="Helical" evidence="1">
    <location>
        <begin position="12"/>
        <end position="32"/>
    </location>
</feature>
<name>A0A1M7YL54_9BACT</name>